<organism evidence="2 3">
    <name type="scientific">Armillaria ostoyae</name>
    <name type="common">Armillaria root rot fungus</name>
    <dbReference type="NCBI Taxonomy" id="47428"/>
    <lineage>
        <taxon>Eukaryota</taxon>
        <taxon>Fungi</taxon>
        <taxon>Dikarya</taxon>
        <taxon>Basidiomycota</taxon>
        <taxon>Agaricomycotina</taxon>
        <taxon>Agaricomycetes</taxon>
        <taxon>Agaricomycetidae</taxon>
        <taxon>Agaricales</taxon>
        <taxon>Marasmiineae</taxon>
        <taxon>Physalacriaceae</taxon>
        <taxon>Armillaria</taxon>
    </lineage>
</organism>
<dbReference type="EMBL" id="FUEG01000032">
    <property type="protein sequence ID" value="SJL15947.1"/>
    <property type="molecule type" value="Genomic_DNA"/>
</dbReference>
<name>A0A284S4N2_ARMOS</name>
<feature type="region of interest" description="Disordered" evidence="1">
    <location>
        <begin position="83"/>
        <end position="102"/>
    </location>
</feature>
<keyword evidence="3" id="KW-1185">Reference proteome</keyword>
<reference evidence="3" key="1">
    <citation type="journal article" date="2017" name="Nat. Ecol. Evol.">
        <title>Genome expansion and lineage-specific genetic innovations in the forest pathogenic fungi Armillaria.</title>
        <authorList>
            <person name="Sipos G."/>
            <person name="Prasanna A.N."/>
            <person name="Walter M.C."/>
            <person name="O'Connor E."/>
            <person name="Balint B."/>
            <person name="Krizsan K."/>
            <person name="Kiss B."/>
            <person name="Hess J."/>
            <person name="Varga T."/>
            <person name="Slot J."/>
            <person name="Riley R."/>
            <person name="Boka B."/>
            <person name="Rigling D."/>
            <person name="Barry K."/>
            <person name="Lee J."/>
            <person name="Mihaltcheva S."/>
            <person name="LaButti K."/>
            <person name="Lipzen A."/>
            <person name="Waldron R."/>
            <person name="Moloney N.M."/>
            <person name="Sperisen C."/>
            <person name="Kredics L."/>
            <person name="Vagvoelgyi C."/>
            <person name="Patrignani A."/>
            <person name="Fitzpatrick D."/>
            <person name="Nagy I."/>
            <person name="Doyle S."/>
            <person name="Anderson J.B."/>
            <person name="Grigoriev I.V."/>
            <person name="Gueldener U."/>
            <person name="Muensterkoetter M."/>
            <person name="Nagy L.G."/>
        </authorList>
    </citation>
    <scope>NUCLEOTIDE SEQUENCE [LARGE SCALE GENOMIC DNA]</scope>
    <source>
        <strain evidence="3">C18/9</strain>
    </source>
</reference>
<proteinExistence type="predicted"/>
<protein>
    <submittedName>
        <fullName evidence="2">Uncharacterized protein</fullName>
    </submittedName>
</protein>
<evidence type="ECO:0000313" key="2">
    <source>
        <dbReference type="EMBL" id="SJL15947.1"/>
    </source>
</evidence>
<accession>A0A284S4N2</accession>
<dbReference type="AlphaFoldDB" id="A0A284S4N2"/>
<sequence length="102" mass="11043">MITQKGSNLKSELLKTKTNLPERLSQVVPHTCLIPSLPLFNSRDPYCIQVSVASVDQRIIAVRIRASAASYIVFGINEEEHISGSAGQNLNDGIVSTSSSET</sequence>
<gene>
    <name evidence="2" type="ORF">ARMOST_19459</name>
</gene>
<dbReference type="Proteomes" id="UP000219338">
    <property type="component" value="Unassembled WGS sequence"/>
</dbReference>
<evidence type="ECO:0000256" key="1">
    <source>
        <dbReference type="SAM" id="MobiDB-lite"/>
    </source>
</evidence>
<feature type="compositionally biased region" description="Polar residues" evidence="1">
    <location>
        <begin position="85"/>
        <end position="102"/>
    </location>
</feature>
<evidence type="ECO:0000313" key="3">
    <source>
        <dbReference type="Proteomes" id="UP000219338"/>
    </source>
</evidence>